<comment type="caution">
    <text evidence="7">The sequence shown here is derived from an EMBL/GenBank/DDBJ whole genome shotgun (WGS) entry which is preliminary data.</text>
</comment>
<dbReference type="Gene3D" id="3.30.420.40">
    <property type="match status" value="1"/>
</dbReference>
<dbReference type="GO" id="GO:0016787">
    <property type="term" value="F:hydrolase activity"/>
    <property type="evidence" value="ECO:0007669"/>
    <property type="project" value="UniProtKB-KW"/>
</dbReference>
<evidence type="ECO:0000313" key="8">
    <source>
        <dbReference type="Proteomes" id="UP000311919"/>
    </source>
</evidence>
<feature type="binding site" evidence="4">
    <location>
        <begin position="301"/>
        <end position="305"/>
    </location>
    <ligand>
        <name>ATP</name>
        <dbReference type="ChEBI" id="CHEBI:30616"/>
    </ligand>
</feature>
<dbReference type="AlphaFoldDB" id="A0A4Z2DCL1"/>
<dbReference type="GO" id="GO:0005524">
    <property type="term" value="F:ATP binding"/>
    <property type="evidence" value="ECO:0007669"/>
    <property type="project" value="UniProtKB-KW"/>
</dbReference>
<comment type="similarity">
    <text evidence="1 5">Belongs to the GDA1/CD39 NTPase family.</text>
</comment>
<dbReference type="PANTHER" id="PTHR11782">
    <property type="entry name" value="ADENOSINE/GUANOSINE DIPHOSPHATASE"/>
    <property type="match status" value="1"/>
</dbReference>
<dbReference type="Proteomes" id="UP000311919">
    <property type="component" value="Unassembled WGS sequence"/>
</dbReference>
<organism evidence="7 8">
    <name type="scientific">Schistosoma japonicum</name>
    <name type="common">Blood fluke</name>
    <dbReference type="NCBI Taxonomy" id="6182"/>
    <lineage>
        <taxon>Eukaryota</taxon>
        <taxon>Metazoa</taxon>
        <taxon>Spiralia</taxon>
        <taxon>Lophotrochozoa</taxon>
        <taxon>Platyhelminthes</taxon>
        <taxon>Trematoda</taxon>
        <taxon>Digenea</taxon>
        <taxon>Strigeidida</taxon>
        <taxon>Schistosomatoidea</taxon>
        <taxon>Schistosomatidae</taxon>
        <taxon>Schistosoma</taxon>
    </lineage>
</organism>
<evidence type="ECO:0000313" key="7">
    <source>
        <dbReference type="EMBL" id="TNN14189.1"/>
    </source>
</evidence>
<reference evidence="7 8" key="1">
    <citation type="submission" date="2019-03" db="EMBL/GenBank/DDBJ databases">
        <title>An improved genome assembly of the fluke Schistosoma japonicum.</title>
        <authorList>
            <person name="Hu W."/>
            <person name="Luo F."/>
            <person name="Yin M."/>
            <person name="Mo X."/>
            <person name="Sun C."/>
            <person name="Wu Q."/>
            <person name="Zhu B."/>
            <person name="Xiang M."/>
            <person name="Wang J."/>
            <person name="Wang Y."/>
            <person name="Zhang T."/>
            <person name="Xu B."/>
            <person name="Zheng H."/>
            <person name="Feng Z."/>
        </authorList>
    </citation>
    <scope>NUCLEOTIDE SEQUENCE [LARGE SCALE GENOMIC DNA]</scope>
    <source>
        <strain evidence="7">HuSjv2</strain>
        <tissue evidence="7">Worms</tissue>
    </source>
</reference>
<evidence type="ECO:0000256" key="1">
    <source>
        <dbReference type="ARBA" id="ARBA00009283"/>
    </source>
</evidence>
<keyword evidence="6" id="KW-1133">Transmembrane helix</keyword>
<keyword evidence="8" id="KW-1185">Reference proteome</keyword>
<accession>A0A4Z2DCL1</accession>
<keyword evidence="6" id="KW-0812">Transmembrane</keyword>
<dbReference type="EMBL" id="SKCS01000180">
    <property type="protein sequence ID" value="TNN14189.1"/>
    <property type="molecule type" value="Genomic_DNA"/>
</dbReference>
<dbReference type="PANTHER" id="PTHR11782:SF127">
    <property type="entry name" value="NTPASE, ISOFORM F"/>
    <property type="match status" value="1"/>
</dbReference>
<gene>
    <name evidence="7" type="ORF">EWB00_002420</name>
</gene>
<evidence type="ECO:0000256" key="5">
    <source>
        <dbReference type="RuleBase" id="RU003833"/>
    </source>
</evidence>
<keyword evidence="4" id="KW-0067">ATP-binding</keyword>
<sequence length="583" mass="66039">MDSVVDFPSGQSAQFSYAEYDNNLINNSDTSLLMPIAKYQRLFTGLRPPSYFRPSYHRILRRVVYICISITLISFLWLAFYISDSTWFSMLLQCYHGNKFTGGVSISPYPLFIHTNSNDPKRIATSATTTENYVYGVVFDAGSTGSRVHIFKLIYNPLDSSKPFTLLDDNYHHIKPGLSSYAEKPEEAASSLTKLINIAETSLPRGVCRDTPVMLRATAGLRLISSHKAENILKAVRHRLSQTCFKQLPNTVTIMDGFYEGLYLWITLNFLNDRLSHRKVRQNKITEDSLTNTIGTLDLGGGSTQITFIPTEVDTFNNAPSGFITYFDGQKHNIKDNLSKQKIYSHSYLGLGLMSARYSMLHNATGHFKSINEGKKEFFHPCWPSNVTLKWNHAGQDWLISRMNHSMSKSLLSSIKAKSIYHQQTAVEAIHTDVADNYDNDHPMLCYALALTVLQNPVEGDVNITRYAPNNNIVHQPAEVKTREFYAFSYYFDLATSAGLIHEDTGGFLTVNDFQHAAERICRNPDPEKPFDCMDLSFITALLHNGYGFPLDKKIGFFKKVKSFEINWSLGALFSEMFHKLPV</sequence>
<dbReference type="CDD" id="cd24046">
    <property type="entry name" value="ASKHA_NBD_NTPDase5-like"/>
    <property type="match status" value="1"/>
</dbReference>
<keyword evidence="4" id="KW-0547">Nucleotide-binding</keyword>
<keyword evidence="2 5" id="KW-0378">Hydrolase</keyword>
<keyword evidence="6" id="KW-0472">Membrane</keyword>
<evidence type="ECO:0000256" key="2">
    <source>
        <dbReference type="ARBA" id="ARBA00022801"/>
    </source>
</evidence>
<evidence type="ECO:0000256" key="4">
    <source>
        <dbReference type="PIRSR" id="PIRSR600407-2"/>
    </source>
</evidence>
<protein>
    <submittedName>
        <fullName evidence="7">Ectonucleoside triphosphate diphosphohydrolase 6 isoform 5</fullName>
    </submittedName>
</protein>
<dbReference type="OrthoDB" id="6372431at2759"/>
<name>A0A4Z2DCL1_SCHJA</name>
<evidence type="ECO:0000256" key="3">
    <source>
        <dbReference type="PIRSR" id="PIRSR600407-1"/>
    </source>
</evidence>
<dbReference type="Gene3D" id="3.30.420.150">
    <property type="entry name" value="Exopolyphosphatase. Domain 2"/>
    <property type="match status" value="1"/>
</dbReference>
<feature type="active site" description="Proton acceptor" evidence="3">
    <location>
        <position position="260"/>
    </location>
</feature>
<dbReference type="InterPro" id="IPR000407">
    <property type="entry name" value="GDA1_CD39_NTPase"/>
</dbReference>
<evidence type="ECO:0000256" key="6">
    <source>
        <dbReference type="SAM" id="Phobius"/>
    </source>
</evidence>
<dbReference type="STRING" id="6182.A0A4Z2DCL1"/>
<proteinExistence type="inferred from homology"/>
<dbReference type="PROSITE" id="PS01238">
    <property type="entry name" value="GDA1_CD39_NTPASE"/>
    <property type="match status" value="1"/>
</dbReference>
<dbReference type="Pfam" id="PF01150">
    <property type="entry name" value="GDA1_CD39"/>
    <property type="match status" value="1"/>
</dbReference>
<feature type="transmembrane region" description="Helical" evidence="6">
    <location>
        <begin position="63"/>
        <end position="82"/>
    </location>
</feature>